<protein>
    <recommendedName>
        <fullName evidence="2">Filamentous haemagglutinin FhaB/tRNA nuclease CdiA-like TPS domain-containing protein</fullName>
    </recommendedName>
</protein>
<keyword evidence="4" id="KW-1185">Reference proteome</keyword>
<evidence type="ECO:0000313" key="3">
    <source>
        <dbReference type="EMBL" id="RUT05707.1"/>
    </source>
</evidence>
<dbReference type="SMART" id="SM00912">
    <property type="entry name" value="Haemagg_act"/>
    <property type="match status" value="1"/>
</dbReference>
<reference evidence="3" key="2">
    <citation type="journal article" date="2019" name="Genome Biol. Evol.">
        <title>Day and night: Metabolic profiles and evolutionary relationships of six axenic non-marine cyanobacteria.</title>
        <authorList>
            <person name="Will S.E."/>
            <person name="Henke P."/>
            <person name="Boedeker C."/>
            <person name="Huang S."/>
            <person name="Brinkmann H."/>
            <person name="Rohde M."/>
            <person name="Jarek M."/>
            <person name="Friedl T."/>
            <person name="Seufert S."/>
            <person name="Schumacher M."/>
            <person name="Overmann J."/>
            <person name="Neumann-Schaal M."/>
            <person name="Petersen J."/>
        </authorList>
    </citation>
    <scope>NUCLEOTIDE SEQUENCE [LARGE SCALE GENOMIC DNA]</scope>
    <source>
        <strain evidence="3">PCC 7102</strain>
    </source>
</reference>
<name>A0A3S1ANT8_9CYAN</name>
<dbReference type="OrthoDB" id="503558at2"/>
<dbReference type="Proteomes" id="UP000271624">
    <property type="component" value="Unassembled WGS sequence"/>
</dbReference>
<dbReference type="Pfam" id="PF05860">
    <property type="entry name" value="TPS"/>
    <property type="match status" value="1"/>
</dbReference>
<gene>
    <name evidence="3" type="ORF">DSM106972_037140</name>
</gene>
<dbReference type="EMBL" id="RSCL01000008">
    <property type="protein sequence ID" value="RUT05707.1"/>
    <property type="molecule type" value="Genomic_DNA"/>
</dbReference>
<dbReference type="AlphaFoldDB" id="A0A3S1ANT8"/>
<reference evidence="3" key="1">
    <citation type="submission" date="2018-12" db="EMBL/GenBank/DDBJ databases">
        <authorList>
            <person name="Will S."/>
            <person name="Neumann-Schaal M."/>
            <person name="Henke P."/>
        </authorList>
    </citation>
    <scope>NUCLEOTIDE SEQUENCE</scope>
    <source>
        <strain evidence="3">PCC 7102</strain>
    </source>
</reference>
<proteinExistence type="predicted"/>
<dbReference type="InterPro" id="IPR008638">
    <property type="entry name" value="FhaB/CdiA-like_TPS"/>
</dbReference>
<evidence type="ECO:0000259" key="2">
    <source>
        <dbReference type="SMART" id="SM00912"/>
    </source>
</evidence>
<keyword evidence="1" id="KW-0732">Signal</keyword>
<feature type="chain" id="PRO_5030082910" description="Filamentous haemagglutinin FhaB/tRNA nuclease CdiA-like TPS domain-containing protein" evidence="1">
    <location>
        <begin position="26"/>
        <end position="822"/>
    </location>
</feature>
<sequence length="822" mass="85203">MKLVNYQLLLFISFNCVFAISTAGAEIIPDATLPSNSKSSQTDSIITISGGTQAGANLFHSFSRFNIPTNTEAIFNNSAVVKNIITRVTGSNASQIDGLISTTSKANVFLINPNGIIFGENARLNIGGSFLASSAINIKFADGTIYSARPAPNTPLLTVSAPIGLDIGNNSGAITVRGQGHDLSGTPFRRKDYNTGLQVEPGQTLALVGGKINLDGAILTAPGGQIELSSIKEQGTVSINTNSGFNLGYPENPNFDNIELSNNSLIDVNGTSSGVVKIYGRQVNFQDGSLVWLQNRGMGQAGDIDVLASDSLKLTNTTVNGIPSGLVNETIAAGASGNINITTPLLDIHNGAVLAANTFSTGIGGNINITAQSMGVFDYSPFSTRTISTVSAFAYSEGNAGNINISGQSLSIFGGGFIGSVTTSSGASGNVNIKSENIQISGRAPAGDVSNITSSSWRNGSPGKINIDTARLKISNGGLISSSSFSNSSAGNVTINASDSVEVTGKSGSTTSQIRSAVRVFGSELEDKNQAAIIRSQLKLPDVPQGNAGDVTINARNLQVSDGARISVQNQGIGNGGMLYINSNSLVVKDKSSITANTASGVGGNIQIKSTDVRLQNNSNITATAVGNTGSGGNINIDTKNLVALEDSDIIANAQASFGGRITINAIGIFGTQPNKNLTSESNITATSQQGSSFNGVVSINAFNFNPNITAIELPSSITQVTDQITTGCAAEAGNRFVAVGRGGLPENPTDALRGETIWSDLRPLQENTNRISKIITSLHTEAPEIIEATNWELDASGNIELVARFPHQKNQLALKCTNQSS</sequence>
<evidence type="ECO:0000313" key="4">
    <source>
        <dbReference type="Proteomes" id="UP000271624"/>
    </source>
</evidence>
<accession>A0A3S1ANT8</accession>
<dbReference type="InterPro" id="IPR012334">
    <property type="entry name" value="Pectin_lyas_fold"/>
</dbReference>
<evidence type="ECO:0000256" key="1">
    <source>
        <dbReference type="SAM" id="SignalP"/>
    </source>
</evidence>
<comment type="caution">
    <text evidence="3">The sequence shown here is derived from an EMBL/GenBank/DDBJ whole genome shotgun (WGS) entry which is preliminary data.</text>
</comment>
<dbReference type="SUPFAM" id="SSF51126">
    <property type="entry name" value="Pectin lyase-like"/>
    <property type="match status" value="2"/>
</dbReference>
<dbReference type="InterPro" id="IPR011050">
    <property type="entry name" value="Pectin_lyase_fold/virulence"/>
</dbReference>
<organism evidence="3 4">
    <name type="scientific">Dulcicalothrix desertica PCC 7102</name>
    <dbReference type="NCBI Taxonomy" id="232991"/>
    <lineage>
        <taxon>Bacteria</taxon>
        <taxon>Bacillati</taxon>
        <taxon>Cyanobacteriota</taxon>
        <taxon>Cyanophyceae</taxon>
        <taxon>Nostocales</taxon>
        <taxon>Calotrichaceae</taxon>
        <taxon>Dulcicalothrix</taxon>
    </lineage>
</organism>
<dbReference type="NCBIfam" id="TIGR01901">
    <property type="entry name" value="adhes_NPXG"/>
    <property type="match status" value="1"/>
</dbReference>
<feature type="signal peptide" evidence="1">
    <location>
        <begin position="1"/>
        <end position="25"/>
    </location>
</feature>
<feature type="domain" description="Filamentous haemagglutinin FhaB/tRNA nuclease CdiA-like TPS" evidence="2">
    <location>
        <begin position="28"/>
        <end position="141"/>
    </location>
</feature>
<dbReference type="Gene3D" id="2.160.20.10">
    <property type="entry name" value="Single-stranded right-handed beta-helix, Pectin lyase-like"/>
    <property type="match status" value="2"/>
</dbReference>